<dbReference type="Proteomes" id="UP000027178">
    <property type="component" value="Unassembled WGS sequence"/>
</dbReference>
<name>A0A066YZ96_9ACTN</name>
<evidence type="ECO:0000313" key="2">
    <source>
        <dbReference type="Proteomes" id="UP000027178"/>
    </source>
</evidence>
<gene>
    <name evidence="1" type="ORF">KCH_16580</name>
</gene>
<protein>
    <submittedName>
        <fullName evidence="1">Uncharacterized protein</fullName>
    </submittedName>
</protein>
<sequence length="37" mass="3672">MALCRCCGDGGAAVTVVRVAPGQSVVQGSPRRRATAA</sequence>
<dbReference type="HOGENOM" id="CLU_3344653_0_0_11"/>
<dbReference type="EMBL" id="JNBY01000068">
    <property type="protein sequence ID" value="KDN86562.1"/>
    <property type="molecule type" value="Genomic_DNA"/>
</dbReference>
<reference evidence="1 2" key="1">
    <citation type="submission" date="2014-05" db="EMBL/GenBank/DDBJ databases">
        <title>Draft Genome Sequence of Kitasatospora cheerisanensis KCTC 2395.</title>
        <authorList>
            <person name="Nam D.H."/>
        </authorList>
    </citation>
    <scope>NUCLEOTIDE SEQUENCE [LARGE SCALE GENOMIC DNA]</scope>
    <source>
        <strain evidence="1 2">KCTC 2395</strain>
    </source>
</reference>
<comment type="caution">
    <text evidence="1">The sequence shown here is derived from an EMBL/GenBank/DDBJ whole genome shotgun (WGS) entry which is preliminary data.</text>
</comment>
<accession>A0A066YZ96</accession>
<dbReference type="AlphaFoldDB" id="A0A066YZ96"/>
<organism evidence="1 2">
    <name type="scientific">Kitasatospora cheerisanensis KCTC 2395</name>
    <dbReference type="NCBI Taxonomy" id="1348663"/>
    <lineage>
        <taxon>Bacteria</taxon>
        <taxon>Bacillati</taxon>
        <taxon>Actinomycetota</taxon>
        <taxon>Actinomycetes</taxon>
        <taxon>Kitasatosporales</taxon>
        <taxon>Streptomycetaceae</taxon>
        <taxon>Kitasatospora</taxon>
    </lineage>
</organism>
<evidence type="ECO:0000313" key="1">
    <source>
        <dbReference type="EMBL" id="KDN86562.1"/>
    </source>
</evidence>
<proteinExistence type="predicted"/>
<keyword evidence="2" id="KW-1185">Reference proteome</keyword>